<feature type="transmembrane region" description="Helical" evidence="2">
    <location>
        <begin position="63"/>
        <end position="83"/>
    </location>
</feature>
<evidence type="ECO:0000313" key="4">
    <source>
        <dbReference type="Proteomes" id="UP000619244"/>
    </source>
</evidence>
<organism evidence="3 4">
    <name type="scientific">Streptomyces minutiscleroticus</name>
    <dbReference type="NCBI Taxonomy" id="68238"/>
    <lineage>
        <taxon>Bacteria</taxon>
        <taxon>Bacillati</taxon>
        <taxon>Actinomycetota</taxon>
        <taxon>Actinomycetes</taxon>
        <taxon>Kitasatosporales</taxon>
        <taxon>Streptomycetaceae</taxon>
        <taxon>Streptomyces</taxon>
    </lineage>
</organism>
<name>A0A918NIL5_9ACTN</name>
<comment type="caution">
    <text evidence="3">The sequence shown here is derived from an EMBL/GenBank/DDBJ whole genome shotgun (WGS) entry which is preliminary data.</text>
</comment>
<sequence>MRRATAPRSTLTRHRHGSLPPGTVPAAAGPSRTEKARRTGGGHGPCLFHPHFEKGTRMRTRTVLALTGAVAALVLPAAVPASAADAAVLTTGGPGGTAVAAGDVLNASLAAGTNATLYSSSTGTSGVSCSSSAFTATVTGNPTAPGTATESVTAHTFDAASCTSNVVGVLGVNSIRIDNLPYTASVTSAGSLTITPPAGSTVQTTVSLRTLLGSITCVYRAPSLSGTASNTDNSITFTNQQFTKFSGSSLCFNNGYFTAKYAPVKDTTQSGAPSVFVN</sequence>
<keyword evidence="2" id="KW-0812">Transmembrane</keyword>
<evidence type="ECO:0000256" key="1">
    <source>
        <dbReference type="SAM" id="MobiDB-lite"/>
    </source>
</evidence>
<evidence type="ECO:0000313" key="3">
    <source>
        <dbReference type="EMBL" id="GGX75940.1"/>
    </source>
</evidence>
<evidence type="ECO:0008006" key="5">
    <source>
        <dbReference type="Google" id="ProtNLM"/>
    </source>
</evidence>
<feature type="region of interest" description="Disordered" evidence="1">
    <location>
        <begin position="1"/>
        <end position="51"/>
    </location>
</feature>
<protein>
    <recommendedName>
        <fullName evidence="5">Tat pathway signal sequence domain protein</fullName>
    </recommendedName>
</protein>
<keyword evidence="4" id="KW-1185">Reference proteome</keyword>
<reference evidence="3" key="1">
    <citation type="journal article" date="2014" name="Int. J. Syst. Evol. Microbiol.">
        <title>Complete genome sequence of Corynebacterium casei LMG S-19264T (=DSM 44701T), isolated from a smear-ripened cheese.</title>
        <authorList>
            <consortium name="US DOE Joint Genome Institute (JGI-PGF)"/>
            <person name="Walter F."/>
            <person name="Albersmeier A."/>
            <person name="Kalinowski J."/>
            <person name="Ruckert C."/>
        </authorList>
    </citation>
    <scope>NUCLEOTIDE SEQUENCE</scope>
    <source>
        <strain evidence="3">JCM 4790</strain>
    </source>
</reference>
<evidence type="ECO:0000256" key="2">
    <source>
        <dbReference type="SAM" id="Phobius"/>
    </source>
</evidence>
<feature type="compositionally biased region" description="Basic residues" evidence="1">
    <location>
        <begin position="1"/>
        <end position="17"/>
    </location>
</feature>
<dbReference type="AlphaFoldDB" id="A0A918NIL5"/>
<reference evidence="3" key="2">
    <citation type="submission" date="2020-09" db="EMBL/GenBank/DDBJ databases">
        <authorList>
            <person name="Sun Q."/>
            <person name="Ohkuma M."/>
        </authorList>
    </citation>
    <scope>NUCLEOTIDE SEQUENCE</scope>
    <source>
        <strain evidence="3">JCM 4790</strain>
    </source>
</reference>
<dbReference type="EMBL" id="BMVU01000013">
    <property type="protein sequence ID" value="GGX75940.1"/>
    <property type="molecule type" value="Genomic_DNA"/>
</dbReference>
<proteinExistence type="predicted"/>
<keyword evidence="2" id="KW-0472">Membrane</keyword>
<accession>A0A918NIL5</accession>
<gene>
    <name evidence="3" type="ORF">GCM10010358_32880</name>
</gene>
<dbReference type="Proteomes" id="UP000619244">
    <property type="component" value="Unassembled WGS sequence"/>
</dbReference>
<keyword evidence="2" id="KW-1133">Transmembrane helix</keyword>